<dbReference type="GO" id="GO:0005506">
    <property type="term" value="F:iron ion binding"/>
    <property type="evidence" value="ECO:0007669"/>
    <property type="project" value="UniProtKB-UniRule"/>
</dbReference>
<keyword evidence="4 7" id="KW-0369">Histidine metabolism</keyword>
<comment type="similarity">
    <text evidence="7">Belongs to the metallo-dependent hydrolases superfamily. HutI family.</text>
</comment>
<dbReference type="EC" id="3.5.2.7" evidence="1 7"/>
<dbReference type="InterPro" id="IPR005920">
    <property type="entry name" value="HutI"/>
</dbReference>
<comment type="catalytic activity">
    <reaction evidence="7">
        <text>4-imidazolone-5-propanoate + H2O = N-formimidoyl-L-glutamate</text>
        <dbReference type="Rhea" id="RHEA:23660"/>
        <dbReference type="ChEBI" id="CHEBI:15377"/>
        <dbReference type="ChEBI" id="CHEBI:58928"/>
        <dbReference type="ChEBI" id="CHEBI:77893"/>
        <dbReference type="EC" id="3.5.2.7"/>
    </reaction>
</comment>
<dbReference type="GO" id="GO:0050480">
    <property type="term" value="F:imidazolonepropionase activity"/>
    <property type="evidence" value="ECO:0007669"/>
    <property type="project" value="UniProtKB-UniRule"/>
</dbReference>
<dbReference type="PANTHER" id="PTHR42752">
    <property type="entry name" value="IMIDAZOLONEPROPIONASE"/>
    <property type="match status" value="1"/>
</dbReference>
<dbReference type="PANTHER" id="PTHR42752:SF1">
    <property type="entry name" value="IMIDAZOLONEPROPIONASE-RELATED"/>
    <property type="match status" value="1"/>
</dbReference>
<keyword evidence="5 7" id="KW-0862">Zinc</keyword>
<gene>
    <name evidence="7 9" type="primary">hutI</name>
    <name evidence="9" type="ORF">BACUNI_00767</name>
</gene>
<dbReference type="HAMAP" id="MF_00372">
    <property type="entry name" value="HutI"/>
    <property type="match status" value="1"/>
</dbReference>
<dbReference type="AlphaFoldDB" id="A0ABC9NFF6"/>
<feature type="binding site" evidence="7">
    <location>
        <position position="255"/>
    </location>
    <ligand>
        <name>4-imidazolone-5-propanoate</name>
        <dbReference type="ChEBI" id="CHEBI:77893"/>
    </ligand>
</feature>
<keyword evidence="3 7" id="KW-0378">Hydrolase</keyword>
<dbReference type="Gene3D" id="3.20.20.140">
    <property type="entry name" value="Metal-dependent hydrolases"/>
    <property type="match status" value="1"/>
</dbReference>
<feature type="binding site" evidence="7">
    <location>
        <position position="326"/>
    </location>
    <ligand>
        <name>Zn(2+)</name>
        <dbReference type="ChEBI" id="CHEBI:29105"/>
    </ligand>
</feature>
<evidence type="ECO:0000256" key="6">
    <source>
        <dbReference type="ARBA" id="ARBA00023004"/>
    </source>
</evidence>
<feature type="binding site" evidence="7">
    <location>
        <position position="152"/>
    </location>
    <ligand>
        <name>N-formimidoyl-L-glutamate</name>
        <dbReference type="ChEBI" id="CHEBI:58928"/>
    </ligand>
</feature>
<dbReference type="Proteomes" id="UP000004110">
    <property type="component" value="Unassembled WGS sequence"/>
</dbReference>
<dbReference type="SUPFAM" id="SSF51556">
    <property type="entry name" value="Metallo-dependent hydrolases"/>
    <property type="match status" value="1"/>
</dbReference>
<comment type="pathway">
    <text evidence="7">Amino-acid degradation; L-histidine degradation into L-glutamate; N-formimidoyl-L-glutamate from L-histidine: step 3/3.</text>
</comment>
<feature type="binding site" evidence="7">
    <location>
        <position position="82"/>
    </location>
    <ligand>
        <name>Zn(2+)</name>
        <dbReference type="ChEBI" id="CHEBI:29105"/>
    </ligand>
</feature>
<comment type="caution">
    <text evidence="9">The sequence shown here is derived from an EMBL/GenBank/DDBJ whole genome shotgun (WGS) entry which is preliminary data.</text>
</comment>
<dbReference type="FunFam" id="3.20.20.140:FF:000007">
    <property type="entry name" value="Imidazolonepropionase"/>
    <property type="match status" value="1"/>
</dbReference>
<dbReference type="CDD" id="cd01296">
    <property type="entry name" value="Imidazolone-5PH"/>
    <property type="match status" value="1"/>
</dbReference>
<dbReference type="InterPro" id="IPR032466">
    <property type="entry name" value="Metal_Hydrolase"/>
</dbReference>
<evidence type="ECO:0000256" key="1">
    <source>
        <dbReference type="ARBA" id="ARBA00012864"/>
    </source>
</evidence>
<evidence type="ECO:0000313" key="10">
    <source>
        <dbReference type="Proteomes" id="UP000004110"/>
    </source>
</evidence>
<proteinExistence type="inferred from homology"/>
<dbReference type="InterPro" id="IPR011059">
    <property type="entry name" value="Metal-dep_hydrolase_composite"/>
</dbReference>
<dbReference type="GO" id="GO:0008270">
    <property type="term" value="F:zinc ion binding"/>
    <property type="evidence" value="ECO:0007669"/>
    <property type="project" value="UniProtKB-UniRule"/>
</dbReference>
<organism evidence="9 10">
    <name type="scientific">Bacteroides uniformis (strain ATCC 8492 / DSM 6597 / CCUG 4942 / CIP 103695 / JCM 5828 / KCTC 5204 / NCTC 13054 / VPI 0061)</name>
    <dbReference type="NCBI Taxonomy" id="411479"/>
    <lineage>
        <taxon>Bacteria</taxon>
        <taxon>Pseudomonadati</taxon>
        <taxon>Bacteroidota</taxon>
        <taxon>Bacteroidia</taxon>
        <taxon>Bacteroidales</taxon>
        <taxon>Bacteroidaceae</taxon>
        <taxon>Bacteroides</taxon>
    </lineage>
</organism>
<reference evidence="9" key="1">
    <citation type="submission" date="2007-06" db="EMBL/GenBank/DDBJ databases">
        <authorList>
            <person name="Fulton L."/>
            <person name="Clifton S."/>
            <person name="Fulton B."/>
            <person name="Xu J."/>
            <person name="Minx P."/>
            <person name="Pepin K.H."/>
            <person name="Johnson M."/>
            <person name="Thiruvilangam P."/>
            <person name="Bhonagiri V."/>
            <person name="Nash W.E."/>
            <person name="Mardis E.R."/>
            <person name="Wilson R.K."/>
        </authorList>
    </citation>
    <scope>NUCLEOTIDE SEQUENCE [LARGE SCALE GENOMIC DNA]</scope>
    <source>
        <strain evidence="9">ATCC 8492</strain>
    </source>
</reference>
<feature type="binding site" evidence="7">
    <location>
        <position position="330"/>
    </location>
    <ligand>
        <name>N-formimidoyl-L-glutamate</name>
        <dbReference type="ChEBI" id="CHEBI:58928"/>
    </ligand>
</feature>
<evidence type="ECO:0000256" key="3">
    <source>
        <dbReference type="ARBA" id="ARBA00022801"/>
    </source>
</evidence>
<evidence type="ECO:0000256" key="7">
    <source>
        <dbReference type="HAMAP-Rule" id="MF_00372"/>
    </source>
</evidence>
<name>A0ABC9NFF6_BACUC</name>
<feature type="binding site" evidence="7">
    <location>
        <position position="80"/>
    </location>
    <ligand>
        <name>Zn(2+)</name>
        <dbReference type="ChEBI" id="CHEBI:29105"/>
    </ligand>
</feature>
<evidence type="ECO:0000256" key="4">
    <source>
        <dbReference type="ARBA" id="ARBA00022808"/>
    </source>
</evidence>
<comment type="cofactor">
    <cofactor evidence="7">
        <name>Zn(2+)</name>
        <dbReference type="ChEBI" id="CHEBI:29105"/>
    </cofactor>
    <cofactor evidence="7">
        <name>Fe(3+)</name>
        <dbReference type="ChEBI" id="CHEBI:29034"/>
    </cofactor>
    <text evidence="7">Binds 1 zinc or iron ion per subunit.</text>
</comment>
<dbReference type="RefSeq" id="WP_005825653.1">
    <property type="nucleotide sequence ID" value="NZ_DS362238.1"/>
</dbReference>
<feature type="binding site" evidence="7">
    <location>
        <position position="252"/>
    </location>
    <ligand>
        <name>Zn(2+)</name>
        <dbReference type="ChEBI" id="CHEBI:29105"/>
    </ligand>
</feature>
<protein>
    <recommendedName>
        <fullName evidence="1 7">Imidazolonepropionase</fullName>
        <ecNumber evidence="1 7">3.5.2.7</ecNumber>
    </recommendedName>
    <alternativeName>
        <fullName evidence="7">Imidazolone-5-propionate hydrolase</fullName>
    </alternativeName>
</protein>
<feature type="domain" description="Amidohydrolase-related" evidence="8">
    <location>
        <begin position="72"/>
        <end position="408"/>
    </location>
</feature>
<comment type="subcellular location">
    <subcellularLocation>
        <location evidence="7">Cytoplasm</location>
    </subcellularLocation>
</comment>
<feature type="binding site" evidence="7">
    <location>
        <position position="326"/>
    </location>
    <ligand>
        <name>Fe(3+)</name>
        <dbReference type="ChEBI" id="CHEBI:29034"/>
    </ligand>
</feature>
<keyword evidence="10" id="KW-1185">Reference proteome</keyword>
<dbReference type="GO" id="GO:0019556">
    <property type="term" value="P:L-histidine catabolic process to glutamate and formamide"/>
    <property type="evidence" value="ECO:0007669"/>
    <property type="project" value="UniProtKB-UniRule"/>
</dbReference>
<feature type="binding site" evidence="7">
    <location>
        <position position="152"/>
    </location>
    <ligand>
        <name>4-imidazolone-5-propanoate</name>
        <dbReference type="ChEBI" id="CHEBI:77893"/>
    </ligand>
</feature>
<dbReference type="Gene3D" id="2.30.40.10">
    <property type="entry name" value="Urease, subunit C, domain 1"/>
    <property type="match status" value="1"/>
</dbReference>
<accession>A0ABC9NFF6</accession>
<evidence type="ECO:0000256" key="5">
    <source>
        <dbReference type="ARBA" id="ARBA00022833"/>
    </source>
</evidence>
<feature type="binding site" evidence="7">
    <location>
        <position position="328"/>
    </location>
    <ligand>
        <name>N-formimidoyl-L-glutamate</name>
        <dbReference type="ChEBI" id="CHEBI:58928"/>
    </ligand>
</feature>
<keyword evidence="6 7" id="KW-0408">Iron</keyword>
<feature type="binding site" evidence="7">
    <location>
        <position position="82"/>
    </location>
    <ligand>
        <name>Fe(3+)</name>
        <dbReference type="ChEBI" id="CHEBI:29034"/>
    </ligand>
</feature>
<dbReference type="Pfam" id="PF01979">
    <property type="entry name" value="Amidohydro_1"/>
    <property type="match status" value="1"/>
</dbReference>
<feature type="binding site" evidence="7">
    <location>
        <position position="80"/>
    </location>
    <ligand>
        <name>Fe(3+)</name>
        <dbReference type="ChEBI" id="CHEBI:29034"/>
    </ligand>
</feature>
<evidence type="ECO:0000313" key="9">
    <source>
        <dbReference type="EMBL" id="EDO55462.1"/>
    </source>
</evidence>
<keyword evidence="2 7" id="KW-0479">Metal-binding</keyword>
<dbReference type="InterPro" id="IPR006680">
    <property type="entry name" value="Amidohydro-rel"/>
</dbReference>
<feature type="binding site" evidence="7">
    <location>
        <position position="331"/>
    </location>
    <ligand>
        <name>4-imidazolone-5-propanoate</name>
        <dbReference type="ChEBI" id="CHEBI:77893"/>
    </ligand>
</feature>
<comment type="function">
    <text evidence="7">Catalyzes the hydrolytic cleavage of the carbon-nitrogen bond in imidazolone-5-propanoate to yield N-formimidoyl-L-glutamate. It is the third step in the universal histidine degradation pathway.</text>
</comment>
<dbReference type="EMBL" id="AAYH02000037">
    <property type="protein sequence ID" value="EDO55462.1"/>
    <property type="molecule type" value="Genomic_DNA"/>
</dbReference>
<sequence>MTENLIIFNTRVVTPLGFSARCGKEMEQLSIIDNATVEVTDGVITYVGPNRGEERDGYYQHYWHYNARGKCLLPGFVDSHTHFVFGGERAEEFSWRLKGESYMSIMERGGGIVSTVKVTRACNFIQLRSKAEGFLKQMSAMGVTTVEGKSGYGLDKETELLQLRVMRSLNNDEHKRVDVVSTFLGAHAVPAEYNGQTDEYVDYIIREVMPVVVHNNLAEFCDVFCEQGVFSIEQSRRLLLAAKEMGLVLKLHADEIVPLGGAGLAAELSAVSADHLLHASDADIRAMADKGVVATLLPLTAFALKEPYARGREMIDAGCAVALATDLNPGSCFSGSIPLTFALACIYMKMSIEEAITALTLNGAAALNRADSIGSIEVGKKGDFVVLNTDNYHFLPYYVGMNCVNTTIKGECFILYFKKC</sequence>
<feature type="binding site" evidence="7">
    <location>
        <position position="187"/>
    </location>
    <ligand>
        <name>4-imidazolone-5-propanoate</name>
        <dbReference type="ChEBI" id="CHEBI:77893"/>
    </ligand>
</feature>
<evidence type="ECO:0000259" key="8">
    <source>
        <dbReference type="Pfam" id="PF01979"/>
    </source>
</evidence>
<dbReference type="NCBIfam" id="TIGR01224">
    <property type="entry name" value="hutI"/>
    <property type="match status" value="1"/>
</dbReference>
<reference evidence="9" key="2">
    <citation type="submission" date="2013-11" db="EMBL/GenBank/DDBJ databases">
        <title>Draft genome sequence of Bacteroides uniformis (ATCC 8492).</title>
        <authorList>
            <person name="Sudarsanam P."/>
            <person name="Ley R."/>
            <person name="Guruge J."/>
            <person name="Turnbaugh P.J."/>
            <person name="Mahowald M."/>
            <person name="Liep D."/>
            <person name="Gordon J."/>
        </authorList>
    </citation>
    <scope>NUCLEOTIDE SEQUENCE</scope>
    <source>
        <strain evidence="9">ATCC 8492</strain>
    </source>
</reference>
<feature type="binding site" evidence="7">
    <location>
        <position position="89"/>
    </location>
    <ligand>
        <name>4-imidazolone-5-propanoate</name>
        <dbReference type="ChEBI" id="CHEBI:77893"/>
    </ligand>
</feature>
<evidence type="ECO:0000256" key="2">
    <source>
        <dbReference type="ARBA" id="ARBA00022723"/>
    </source>
</evidence>
<dbReference type="GO" id="GO:0005737">
    <property type="term" value="C:cytoplasm"/>
    <property type="evidence" value="ECO:0007669"/>
    <property type="project" value="UniProtKB-SubCell"/>
</dbReference>
<dbReference type="SUPFAM" id="SSF51338">
    <property type="entry name" value="Composite domain of metallo-dependent hydrolases"/>
    <property type="match status" value="1"/>
</dbReference>
<feature type="binding site" evidence="7">
    <location>
        <position position="252"/>
    </location>
    <ligand>
        <name>Fe(3+)</name>
        <dbReference type="ChEBI" id="CHEBI:29034"/>
    </ligand>
</feature>
<keyword evidence="7" id="KW-0963">Cytoplasm</keyword>